<reference evidence="1 2" key="1">
    <citation type="submission" date="2024-03" db="EMBL/GenBank/DDBJ databases">
        <title>Adaptation during the transition from Ophiocordyceps entomopathogen to insect associate is accompanied by gene loss and intensified selection.</title>
        <authorList>
            <person name="Ward C.M."/>
            <person name="Onetto C.A."/>
            <person name="Borneman A.R."/>
        </authorList>
    </citation>
    <scope>NUCLEOTIDE SEQUENCE [LARGE SCALE GENOMIC DNA]</scope>
    <source>
        <strain evidence="1">AWRI1</strain>
        <tissue evidence="1">Single Adult Female</tissue>
    </source>
</reference>
<protein>
    <submittedName>
        <fullName evidence="1">Uncharacterized protein</fullName>
    </submittedName>
</protein>
<proteinExistence type="predicted"/>
<keyword evidence="2" id="KW-1185">Reference proteome</keyword>
<dbReference type="EMBL" id="JBBCAQ010000033">
    <property type="protein sequence ID" value="KAK7582393.1"/>
    <property type="molecule type" value="Genomic_DNA"/>
</dbReference>
<name>A0AAN9TE17_9HEMI</name>
<accession>A0AAN9TE17</accession>
<dbReference type="Proteomes" id="UP001367676">
    <property type="component" value="Unassembled WGS sequence"/>
</dbReference>
<evidence type="ECO:0000313" key="1">
    <source>
        <dbReference type="EMBL" id="KAK7582393.1"/>
    </source>
</evidence>
<sequence length="109" mass="12776">MQDCRTKYSPFQIRNAVGNPHYTNFIQSQHKYKRRRHKENFANVVRVDIDKENVTPTSIIFISDKKSTQINERKIFSGGRTLLRLQKNGVSYLEWTIQTTLPSAVCMKN</sequence>
<dbReference type="AlphaFoldDB" id="A0AAN9TE17"/>
<organism evidence="1 2">
    <name type="scientific">Parthenolecanium corni</name>
    <dbReference type="NCBI Taxonomy" id="536013"/>
    <lineage>
        <taxon>Eukaryota</taxon>
        <taxon>Metazoa</taxon>
        <taxon>Ecdysozoa</taxon>
        <taxon>Arthropoda</taxon>
        <taxon>Hexapoda</taxon>
        <taxon>Insecta</taxon>
        <taxon>Pterygota</taxon>
        <taxon>Neoptera</taxon>
        <taxon>Paraneoptera</taxon>
        <taxon>Hemiptera</taxon>
        <taxon>Sternorrhyncha</taxon>
        <taxon>Coccoidea</taxon>
        <taxon>Coccidae</taxon>
        <taxon>Parthenolecanium</taxon>
    </lineage>
</organism>
<comment type="caution">
    <text evidence="1">The sequence shown here is derived from an EMBL/GenBank/DDBJ whole genome shotgun (WGS) entry which is preliminary data.</text>
</comment>
<gene>
    <name evidence="1" type="ORF">V9T40_013838</name>
</gene>
<evidence type="ECO:0000313" key="2">
    <source>
        <dbReference type="Proteomes" id="UP001367676"/>
    </source>
</evidence>